<dbReference type="SUPFAM" id="SSF102400">
    <property type="entry name" value="DNA polymerase III chi subunit"/>
    <property type="match status" value="1"/>
</dbReference>
<name>A0ABN4HUI7_9BURK</name>
<proteinExistence type="predicted"/>
<organism evidence="1 2">
    <name type="scientific">Herbaspirillum hiltneri N3</name>
    <dbReference type="NCBI Taxonomy" id="1262470"/>
    <lineage>
        <taxon>Bacteria</taxon>
        <taxon>Pseudomonadati</taxon>
        <taxon>Pseudomonadota</taxon>
        <taxon>Betaproteobacteria</taxon>
        <taxon>Burkholderiales</taxon>
        <taxon>Oxalobacteraceae</taxon>
        <taxon>Herbaspirillum</taxon>
    </lineage>
</organism>
<dbReference type="EMBL" id="CP011409">
    <property type="protein sequence ID" value="AKZ62655.1"/>
    <property type="molecule type" value="Genomic_DNA"/>
</dbReference>
<dbReference type="InterPro" id="IPR036768">
    <property type="entry name" value="PolIII_chi_sf"/>
</dbReference>
<dbReference type="Gene3D" id="3.40.50.10110">
    <property type="entry name" value="DNA polymerase III subunit chi"/>
    <property type="match status" value="1"/>
</dbReference>
<dbReference type="RefSeq" id="WP_053196492.1">
    <property type="nucleotide sequence ID" value="NZ_CP011409.1"/>
</dbReference>
<dbReference type="PANTHER" id="PTHR38767:SF1">
    <property type="entry name" value="DNA POLYMERASE III SUBUNIT CHI"/>
    <property type="match status" value="1"/>
</dbReference>
<evidence type="ECO:0000313" key="2">
    <source>
        <dbReference type="Proteomes" id="UP000063429"/>
    </source>
</evidence>
<dbReference type="Pfam" id="PF04364">
    <property type="entry name" value="DNA_pol3_chi"/>
    <property type="match status" value="1"/>
</dbReference>
<keyword evidence="2" id="KW-1185">Reference proteome</keyword>
<accession>A0ABN4HUI7</accession>
<dbReference type="NCBIfam" id="NF004348">
    <property type="entry name" value="PRK05728.1-5"/>
    <property type="match status" value="1"/>
</dbReference>
<sequence length="139" mass="15928">MTRIDFHSNVPNKLAYACRLVRKARAAQCKIVLLGRDRGELTQLDQLLWSFSEQDFIPHVHAADPLAAQTPVILTDSEAVELPHHHVLINLSGNTPEHFARFERMFEIISSDEADKAAGRDRYRFYKERGYPLSHFVAD</sequence>
<protein>
    <submittedName>
        <fullName evidence="1">DNA polymerase III subunit chi</fullName>
    </submittedName>
</protein>
<dbReference type="Proteomes" id="UP000063429">
    <property type="component" value="Chromosome"/>
</dbReference>
<dbReference type="InterPro" id="IPR007459">
    <property type="entry name" value="DNA_pol3_chi"/>
</dbReference>
<dbReference type="PANTHER" id="PTHR38767">
    <property type="entry name" value="DNA POLYMERASE III SUBUNIT CHI"/>
    <property type="match status" value="1"/>
</dbReference>
<reference evidence="2" key="1">
    <citation type="journal article" date="2015" name="Genome Announc.">
        <title>Complete Genome Sequence of Herbaspirillum hiltneri N3 (DSM 17495), Isolated from Surface-Sterilized Wheat Roots.</title>
        <authorList>
            <person name="Guizelini D."/>
            <person name="Saizaki P.M."/>
            <person name="Coimbra N.A."/>
            <person name="Weiss V.A."/>
            <person name="Faoro H."/>
            <person name="Sfeir M.Z."/>
            <person name="Baura V.A."/>
            <person name="Monteiro R.A."/>
            <person name="Chubatsu L.S."/>
            <person name="Souza E.M."/>
            <person name="Cruz L.M."/>
            <person name="Pedrosa F.O."/>
            <person name="Raittz R.T."/>
            <person name="Marchaukoski J.N."/>
            <person name="Steffens M.B."/>
        </authorList>
    </citation>
    <scope>NUCLEOTIDE SEQUENCE [LARGE SCALE GENOMIC DNA]</scope>
    <source>
        <strain evidence="2">N3</strain>
    </source>
</reference>
<gene>
    <name evidence="1" type="ORF">F506_08190</name>
</gene>
<evidence type="ECO:0000313" key="1">
    <source>
        <dbReference type="EMBL" id="AKZ62655.1"/>
    </source>
</evidence>